<gene>
    <name evidence="1" type="ORF">V6N12_012753</name>
</gene>
<proteinExistence type="predicted"/>
<dbReference type="Proteomes" id="UP001472677">
    <property type="component" value="Unassembled WGS sequence"/>
</dbReference>
<organism evidence="1 2">
    <name type="scientific">Hibiscus sabdariffa</name>
    <name type="common">roselle</name>
    <dbReference type="NCBI Taxonomy" id="183260"/>
    <lineage>
        <taxon>Eukaryota</taxon>
        <taxon>Viridiplantae</taxon>
        <taxon>Streptophyta</taxon>
        <taxon>Embryophyta</taxon>
        <taxon>Tracheophyta</taxon>
        <taxon>Spermatophyta</taxon>
        <taxon>Magnoliopsida</taxon>
        <taxon>eudicotyledons</taxon>
        <taxon>Gunneridae</taxon>
        <taxon>Pentapetalae</taxon>
        <taxon>rosids</taxon>
        <taxon>malvids</taxon>
        <taxon>Malvales</taxon>
        <taxon>Malvaceae</taxon>
        <taxon>Malvoideae</taxon>
        <taxon>Hibiscus</taxon>
    </lineage>
</organism>
<accession>A0ABR2EFA8</accession>
<comment type="caution">
    <text evidence="1">The sequence shown here is derived from an EMBL/GenBank/DDBJ whole genome shotgun (WGS) entry which is preliminary data.</text>
</comment>
<evidence type="ECO:0000313" key="1">
    <source>
        <dbReference type="EMBL" id="KAK8559942.1"/>
    </source>
</evidence>
<reference evidence="1 2" key="1">
    <citation type="journal article" date="2024" name="G3 (Bethesda)">
        <title>Genome assembly of Hibiscus sabdariffa L. provides insights into metabolisms of medicinal natural products.</title>
        <authorList>
            <person name="Kim T."/>
        </authorList>
    </citation>
    <scope>NUCLEOTIDE SEQUENCE [LARGE SCALE GENOMIC DNA]</scope>
    <source>
        <strain evidence="1">TK-2024</strain>
        <tissue evidence="1">Old leaves</tissue>
    </source>
</reference>
<dbReference type="EMBL" id="JBBPBM010000014">
    <property type="protein sequence ID" value="KAK8559942.1"/>
    <property type="molecule type" value="Genomic_DNA"/>
</dbReference>
<protein>
    <submittedName>
        <fullName evidence="1">Uncharacterized protein</fullName>
    </submittedName>
</protein>
<keyword evidence="2" id="KW-1185">Reference proteome</keyword>
<name>A0ABR2EFA8_9ROSI</name>
<sequence length="138" mass="14919">MPIGLGLVDVPLVSAVVLPDREVGEKKDQPNTVSLGGHVMCDTSLRSISNESRLQEIQVEEVEVMDHSVVPGATLDGFNRVRSNSLAIPNLNPSIQDVNKAEAIATLEVGEKLGVTFDILVDLVVKRFQELVEKEACS</sequence>
<evidence type="ECO:0000313" key="2">
    <source>
        <dbReference type="Proteomes" id="UP001472677"/>
    </source>
</evidence>